<sequence length="281" mass="31457">MLRRFSSHINTIMGNVRALISDFERDVGRGYFANEEDITSQFAGRLKNILILSDPDFTIQCRAIVTKKTTEEPTLGADILVVISFDSPEISISKGFIAQAKQVEFGKSIGGSGPMNTLRAQCRNMLDHTPESYVWLYSKDSFRVQRAATAEAITTNKPDDALSHPFDWFFYDFLISMRGDPLLTLQNFPRLQGIIQELSIPLVLLISATSTGDDRPRGGGEPSPDSGPPDLDDLVRVLDGTPLEEWSSWASDWGRSQSTREEEQSSEQKAKPQQRVQLREN</sequence>
<dbReference type="RefSeq" id="WP_090063204.1">
    <property type="nucleotide sequence ID" value="NZ_FORH01000011.1"/>
</dbReference>
<protein>
    <submittedName>
        <fullName evidence="2">Uncharacterized protein</fullName>
    </submittedName>
</protein>
<dbReference type="Proteomes" id="UP000199630">
    <property type="component" value="Unassembled WGS sequence"/>
</dbReference>
<keyword evidence="3" id="KW-1185">Reference proteome</keyword>
<feature type="region of interest" description="Disordered" evidence="1">
    <location>
        <begin position="210"/>
        <end position="235"/>
    </location>
</feature>
<dbReference type="EMBL" id="FORH01000011">
    <property type="protein sequence ID" value="SFK25116.1"/>
    <property type="molecule type" value="Genomic_DNA"/>
</dbReference>
<evidence type="ECO:0000256" key="1">
    <source>
        <dbReference type="SAM" id="MobiDB-lite"/>
    </source>
</evidence>
<accession>A0A1I3Y1I6</accession>
<dbReference type="STRING" id="588602.SAMN04487991_4220"/>
<feature type="region of interest" description="Disordered" evidence="1">
    <location>
        <begin position="248"/>
        <end position="281"/>
    </location>
</feature>
<feature type="compositionally biased region" description="Basic and acidic residues" evidence="1">
    <location>
        <begin position="258"/>
        <end position="270"/>
    </location>
</feature>
<evidence type="ECO:0000313" key="2">
    <source>
        <dbReference type="EMBL" id="SFK25116.1"/>
    </source>
</evidence>
<dbReference type="AlphaFoldDB" id="A0A1I3Y1I6"/>
<name>A0A1I3Y1I6_9RHOB</name>
<organism evidence="2 3">
    <name type="scientific">Celeribacter neptunius</name>
    <dbReference type="NCBI Taxonomy" id="588602"/>
    <lineage>
        <taxon>Bacteria</taxon>
        <taxon>Pseudomonadati</taxon>
        <taxon>Pseudomonadota</taxon>
        <taxon>Alphaproteobacteria</taxon>
        <taxon>Rhodobacterales</taxon>
        <taxon>Roseobacteraceae</taxon>
        <taxon>Celeribacter</taxon>
    </lineage>
</organism>
<reference evidence="3" key="1">
    <citation type="submission" date="2016-10" db="EMBL/GenBank/DDBJ databases">
        <authorList>
            <person name="Varghese N."/>
            <person name="Submissions S."/>
        </authorList>
    </citation>
    <scope>NUCLEOTIDE SEQUENCE [LARGE SCALE GENOMIC DNA]</scope>
    <source>
        <strain evidence="3">DSM 26471</strain>
    </source>
</reference>
<proteinExistence type="predicted"/>
<dbReference type="OrthoDB" id="8455670at2"/>
<gene>
    <name evidence="2" type="ORF">SAMN04487991_4220</name>
</gene>
<evidence type="ECO:0000313" key="3">
    <source>
        <dbReference type="Proteomes" id="UP000199630"/>
    </source>
</evidence>